<dbReference type="InterPro" id="IPR000477">
    <property type="entry name" value="RT_dom"/>
</dbReference>
<dbReference type="CDD" id="cd01646">
    <property type="entry name" value="RT_Bac_retron_I"/>
    <property type="match status" value="1"/>
</dbReference>
<dbReference type="InterPro" id="IPR043502">
    <property type="entry name" value="DNA/RNA_pol_sf"/>
</dbReference>
<dbReference type="RefSeq" id="WP_244796690.1">
    <property type="nucleotide sequence ID" value="NZ_CP091511.1"/>
</dbReference>
<feature type="domain" description="Reverse transcriptase" evidence="1">
    <location>
        <begin position="57"/>
        <end position="312"/>
    </location>
</feature>
<evidence type="ECO:0000259" key="1">
    <source>
        <dbReference type="PROSITE" id="PS50878"/>
    </source>
</evidence>
<reference evidence="2 3" key="1">
    <citation type="journal article" date="2022" name="Res Sq">
        <title>Evolution of multicellular longitudinally dividing oral cavity symbionts (Neisseriaceae).</title>
        <authorList>
            <person name="Nyongesa S."/>
            <person name="Weber P."/>
            <person name="Bernet E."/>
            <person name="Pullido F."/>
            <person name="Nieckarz M."/>
            <person name="Delaby M."/>
            <person name="Nieves C."/>
            <person name="Viehboeck T."/>
            <person name="Krause N."/>
            <person name="Rivera-Millot A."/>
            <person name="Nakamura A."/>
            <person name="Vischer N."/>
            <person name="VanNieuwenhze M."/>
            <person name="Brun Y."/>
            <person name="Cava F."/>
            <person name="Bulgheresi S."/>
            <person name="Veyrier F."/>
        </authorList>
    </citation>
    <scope>NUCLEOTIDE SEQUENCE [LARGE SCALE GENOMIC DNA]</scope>
    <source>
        <strain evidence="2 3">SN4</strain>
    </source>
</reference>
<gene>
    <name evidence="2" type="ORF">LVJ82_13500</name>
</gene>
<dbReference type="Proteomes" id="UP000832011">
    <property type="component" value="Chromosome"/>
</dbReference>
<proteinExistence type="predicted"/>
<keyword evidence="2" id="KW-0808">Transferase</keyword>
<accession>A0ABY4DZC2</accession>
<protein>
    <submittedName>
        <fullName evidence="2">RNA-directed DNA polymerase</fullName>
    </submittedName>
</protein>
<evidence type="ECO:0000313" key="2">
    <source>
        <dbReference type="EMBL" id="UOO88475.1"/>
    </source>
</evidence>
<dbReference type="SUPFAM" id="SSF56672">
    <property type="entry name" value="DNA/RNA polymerases"/>
    <property type="match status" value="1"/>
</dbReference>
<sequence length="537" mass="62802">MKTYSEQMNRISKDELLKGLVGYGLFPEKLPPFLSSEAFYNHIESGSNLNFTAVKETGFFEYESMRNINIPRVLGIPNPFAYFNLCECLSKNWENLCQHFYENSKDWTHKISRIHIRKISENSKKIFQLDYEGTSWYWLESGHRDNLFSMNYKDFKEDGNPVSKLLIRSTYLVNADISNCFGSIYTHALSWSLVGKDIAKQERFGKWHNDIDKLSSSLKQGETHGILIGPHASSVLSEIILVAVDNELSRNYKFIRNVDDYSCYTKSHEEAERFLLDLSDALKKYGLSLNHKKTEILKLPLVSKQNWIRELNLCTQNLDEDVECTYPQLAAILDTAVNLMLIHKNSAILNYVIKILQYTKLTDSANEYFIDTLHHWILIYPYLIPLLEEYVFTQREISKQKLEEVVNDIYYMGLEKKTYEAVSYALYFAIGYDLSLSTHNYEKIEKSNDAVLLLLGYLYDKKNRVGKSVLGKYKEYAKLKAENEMDKYWIFCFEVLTTGLLKDNWKKLKKDNITFVKPEFLKKLLKNEVIEEEHSKK</sequence>
<dbReference type="GO" id="GO:0003964">
    <property type="term" value="F:RNA-directed DNA polymerase activity"/>
    <property type="evidence" value="ECO:0007669"/>
    <property type="project" value="UniProtKB-KW"/>
</dbReference>
<name>A0ABY4DZC2_9NEIS</name>
<keyword evidence="2" id="KW-0695">RNA-directed DNA polymerase</keyword>
<dbReference type="EMBL" id="CP091511">
    <property type="protein sequence ID" value="UOO88475.1"/>
    <property type="molecule type" value="Genomic_DNA"/>
</dbReference>
<keyword evidence="3" id="KW-1185">Reference proteome</keyword>
<dbReference type="Pfam" id="PF00078">
    <property type="entry name" value="RVT_1"/>
    <property type="match status" value="1"/>
</dbReference>
<keyword evidence="2" id="KW-0548">Nucleotidyltransferase</keyword>
<evidence type="ECO:0000313" key="3">
    <source>
        <dbReference type="Proteomes" id="UP000832011"/>
    </source>
</evidence>
<dbReference type="PROSITE" id="PS50878">
    <property type="entry name" value="RT_POL"/>
    <property type="match status" value="1"/>
</dbReference>
<organism evidence="2 3">
    <name type="scientific">Vitreoscilla massiliensis</name>
    <dbReference type="NCBI Taxonomy" id="1689272"/>
    <lineage>
        <taxon>Bacteria</taxon>
        <taxon>Pseudomonadati</taxon>
        <taxon>Pseudomonadota</taxon>
        <taxon>Betaproteobacteria</taxon>
        <taxon>Neisseriales</taxon>
        <taxon>Neisseriaceae</taxon>
        <taxon>Vitreoscilla</taxon>
    </lineage>
</organism>